<sequence length="95" mass="9456">ALAAVNQAGDTVGWSFQVADGVLDSLQAGQTLTQKYDVTVDDGHGGTAVQTVTITITGTNDVPVITSAVQSGSVTEIADNAAGENATTHAQNGAV</sequence>
<dbReference type="EMBL" id="WXFA01000143">
    <property type="protein sequence ID" value="MBM3096417.1"/>
    <property type="molecule type" value="Genomic_DNA"/>
</dbReference>
<gene>
    <name evidence="1" type="ORF">GFB56_38015</name>
</gene>
<proteinExistence type="predicted"/>
<reference evidence="1 2" key="1">
    <citation type="submission" date="2020-01" db="EMBL/GenBank/DDBJ databases">
        <title>Draft genome assembly of Ensifer adhaerens T173.</title>
        <authorList>
            <person name="Craig J.E."/>
            <person name="Stinchcombe J.R."/>
        </authorList>
    </citation>
    <scope>NUCLEOTIDE SEQUENCE [LARGE SCALE GENOMIC DNA]</scope>
    <source>
        <strain evidence="1 2">T173</strain>
    </source>
</reference>
<dbReference type="RefSeq" id="WP_203530214.1">
    <property type="nucleotide sequence ID" value="NZ_WXFA01000143.1"/>
</dbReference>
<keyword evidence="2" id="KW-1185">Reference proteome</keyword>
<dbReference type="NCBIfam" id="TIGR01965">
    <property type="entry name" value="VCBS_repeat"/>
    <property type="match status" value="1"/>
</dbReference>
<accession>A0AAW4FYD0</accession>
<comment type="caution">
    <text evidence="1">The sequence shown here is derived from an EMBL/GenBank/DDBJ whole genome shotgun (WGS) entry which is preliminary data.</text>
</comment>
<name>A0AAW4FYD0_9HYPH</name>
<feature type="non-terminal residue" evidence="1">
    <location>
        <position position="1"/>
    </location>
</feature>
<evidence type="ECO:0000313" key="2">
    <source>
        <dbReference type="Proteomes" id="UP000744980"/>
    </source>
</evidence>
<organism evidence="1 2">
    <name type="scientific">Ensifer canadensis</name>
    <dbReference type="NCBI Taxonomy" id="555315"/>
    <lineage>
        <taxon>Bacteria</taxon>
        <taxon>Pseudomonadati</taxon>
        <taxon>Pseudomonadota</taxon>
        <taxon>Alphaproteobacteria</taxon>
        <taxon>Hyphomicrobiales</taxon>
        <taxon>Rhizobiaceae</taxon>
        <taxon>Sinorhizobium/Ensifer group</taxon>
        <taxon>Ensifer</taxon>
    </lineage>
</organism>
<dbReference type="Proteomes" id="UP000744980">
    <property type="component" value="Unassembled WGS sequence"/>
</dbReference>
<feature type="non-terminal residue" evidence="1">
    <location>
        <position position="95"/>
    </location>
</feature>
<protein>
    <recommendedName>
        <fullName evidence="3">RapA2 cadherin-like domain-containing protein</fullName>
    </recommendedName>
</protein>
<dbReference type="AlphaFoldDB" id="A0AAW4FYD0"/>
<dbReference type="InterPro" id="IPR010221">
    <property type="entry name" value="VCBS_dom"/>
</dbReference>
<evidence type="ECO:0008006" key="3">
    <source>
        <dbReference type="Google" id="ProtNLM"/>
    </source>
</evidence>
<evidence type="ECO:0000313" key="1">
    <source>
        <dbReference type="EMBL" id="MBM3096417.1"/>
    </source>
</evidence>